<dbReference type="SUPFAM" id="SSF53850">
    <property type="entry name" value="Periplasmic binding protein-like II"/>
    <property type="match status" value="1"/>
</dbReference>
<evidence type="ECO:0000313" key="1">
    <source>
        <dbReference type="EMBL" id="GAG57626.1"/>
    </source>
</evidence>
<sequence length="101" mass="11274">MIADPWVDAFAVINPEFEKLTGARVTVDAYSYDGTHEKQIMVGAGRSADYDVIVLDCPWVGEFAEVGYVEDLTPYMKASNPEVVAWDDYLEAYKTVATWKG</sequence>
<dbReference type="AlphaFoldDB" id="X1ABZ2"/>
<gene>
    <name evidence="1" type="ORF">S01H4_13855</name>
</gene>
<dbReference type="InterPro" id="IPR006059">
    <property type="entry name" value="SBP"/>
</dbReference>
<evidence type="ECO:0008006" key="2">
    <source>
        <dbReference type="Google" id="ProtNLM"/>
    </source>
</evidence>
<dbReference type="Gene3D" id="3.40.190.10">
    <property type="entry name" value="Periplasmic binding protein-like II"/>
    <property type="match status" value="1"/>
</dbReference>
<name>X1ABZ2_9ZZZZ</name>
<feature type="non-terminal residue" evidence="1">
    <location>
        <position position="101"/>
    </location>
</feature>
<accession>X1ABZ2</accession>
<organism evidence="1">
    <name type="scientific">marine sediment metagenome</name>
    <dbReference type="NCBI Taxonomy" id="412755"/>
    <lineage>
        <taxon>unclassified sequences</taxon>
        <taxon>metagenomes</taxon>
        <taxon>ecological metagenomes</taxon>
    </lineage>
</organism>
<comment type="caution">
    <text evidence="1">The sequence shown here is derived from an EMBL/GenBank/DDBJ whole genome shotgun (WGS) entry which is preliminary data.</text>
</comment>
<protein>
    <recommendedName>
        <fullName evidence="2">Extracellular solute-binding protein</fullName>
    </recommendedName>
</protein>
<dbReference type="Pfam" id="PF01547">
    <property type="entry name" value="SBP_bac_1"/>
    <property type="match status" value="1"/>
</dbReference>
<reference evidence="1" key="1">
    <citation type="journal article" date="2014" name="Front. Microbiol.">
        <title>High frequency of phylogenetically diverse reductive dehalogenase-homologous genes in deep subseafloor sedimentary metagenomes.</title>
        <authorList>
            <person name="Kawai M."/>
            <person name="Futagami T."/>
            <person name="Toyoda A."/>
            <person name="Takaki Y."/>
            <person name="Nishi S."/>
            <person name="Hori S."/>
            <person name="Arai W."/>
            <person name="Tsubouchi T."/>
            <person name="Morono Y."/>
            <person name="Uchiyama I."/>
            <person name="Ito T."/>
            <person name="Fujiyama A."/>
            <person name="Inagaki F."/>
            <person name="Takami H."/>
        </authorList>
    </citation>
    <scope>NUCLEOTIDE SEQUENCE</scope>
    <source>
        <strain evidence="1">Expedition CK06-06</strain>
    </source>
</reference>
<dbReference type="EMBL" id="BART01006089">
    <property type="protein sequence ID" value="GAG57626.1"/>
    <property type="molecule type" value="Genomic_DNA"/>
</dbReference>
<proteinExistence type="predicted"/>